<evidence type="ECO:0000259" key="4">
    <source>
        <dbReference type="Pfam" id="PF00628"/>
    </source>
</evidence>
<protein>
    <recommendedName>
        <fullName evidence="4">PHD-type domain-containing protein</fullName>
    </recommendedName>
</protein>
<keyword evidence="3" id="KW-0862">Zinc</keyword>
<accession>A0A9Q0GZE5</accession>
<dbReference type="GO" id="GO:0008270">
    <property type="term" value="F:zinc ion binding"/>
    <property type="evidence" value="ECO:0007669"/>
    <property type="project" value="UniProtKB-KW"/>
</dbReference>
<gene>
    <name evidence="5" type="ORF">NE237_013466</name>
</gene>
<feature type="domain" description="PHD-type" evidence="4">
    <location>
        <begin position="1"/>
        <end position="31"/>
    </location>
</feature>
<dbReference type="Gene3D" id="3.30.40.10">
    <property type="entry name" value="Zinc/RING finger domain, C3HC4 (zinc finger)"/>
    <property type="match status" value="1"/>
</dbReference>
<dbReference type="InterPro" id="IPR013083">
    <property type="entry name" value="Znf_RING/FYVE/PHD"/>
</dbReference>
<dbReference type="InterPro" id="IPR019787">
    <property type="entry name" value="Znf_PHD-finger"/>
</dbReference>
<dbReference type="Pfam" id="PF00628">
    <property type="entry name" value="PHD"/>
    <property type="match status" value="1"/>
</dbReference>
<dbReference type="EMBL" id="JAMYWD010000011">
    <property type="protein sequence ID" value="KAJ4956683.1"/>
    <property type="molecule type" value="Genomic_DNA"/>
</dbReference>
<evidence type="ECO:0000313" key="5">
    <source>
        <dbReference type="EMBL" id="KAJ4956683.1"/>
    </source>
</evidence>
<dbReference type="InterPro" id="IPR011011">
    <property type="entry name" value="Znf_FYVE_PHD"/>
</dbReference>
<sequence>MIVCDQCDVWYHFDCINVMEPPPKTSVCPACEPLTEELLPNQNERLRLVNGCILEENTCPRGNCSLFLRWSFKQFLFFSTNCQASTMTIIRTKQHQGCRSPNNSTPAL</sequence>
<name>A0A9Q0GZE5_9MAGN</name>
<keyword evidence="6" id="KW-1185">Reference proteome</keyword>
<keyword evidence="1" id="KW-0479">Metal-binding</keyword>
<organism evidence="5 6">
    <name type="scientific">Protea cynaroides</name>
    <dbReference type="NCBI Taxonomy" id="273540"/>
    <lineage>
        <taxon>Eukaryota</taxon>
        <taxon>Viridiplantae</taxon>
        <taxon>Streptophyta</taxon>
        <taxon>Embryophyta</taxon>
        <taxon>Tracheophyta</taxon>
        <taxon>Spermatophyta</taxon>
        <taxon>Magnoliopsida</taxon>
        <taxon>Proteales</taxon>
        <taxon>Proteaceae</taxon>
        <taxon>Protea</taxon>
    </lineage>
</organism>
<comment type="caution">
    <text evidence="5">The sequence shown here is derived from an EMBL/GenBank/DDBJ whole genome shotgun (WGS) entry which is preliminary data.</text>
</comment>
<dbReference type="OrthoDB" id="1678912at2759"/>
<evidence type="ECO:0000256" key="2">
    <source>
        <dbReference type="ARBA" id="ARBA00022771"/>
    </source>
</evidence>
<dbReference type="SUPFAM" id="SSF57903">
    <property type="entry name" value="FYVE/PHD zinc finger"/>
    <property type="match status" value="1"/>
</dbReference>
<evidence type="ECO:0000256" key="1">
    <source>
        <dbReference type="ARBA" id="ARBA00022723"/>
    </source>
</evidence>
<evidence type="ECO:0000256" key="3">
    <source>
        <dbReference type="ARBA" id="ARBA00022833"/>
    </source>
</evidence>
<dbReference type="Proteomes" id="UP001141806">
    <property type="component" value="Unassembled WGS sequence"/>
</dbReference>
<dbReference type="AlphaFoldDB" id="A0A9Q0GZE5"/>
<evidence type="ECO:0000313" key="6">
    <source>
        <dbReference type="Proteomes" id="UP001141806"/>
    </source>
</evidence>
<proteinExistence type="predicted"/>
<reference evidence="5" key="1">
    <citation type="journal article" date="2023" name="Plant J.">
        <title>The genome of the king protea, Protea cynaroides.</title>
        <authorList>
            <person name="Chang J."/>
            <person name="Duong T.A."/>
            <person name="Schoeman C."/>
            <person name="Ma X."/>
            <person name="Roodt D."/>
            <person name="Barker N."/>
            <person name="Li Z."/>
            <person name="Van de Peer Y."/>
            <person name="Mizrachi E."/>
        </authorList>
    </citation>
    <scope>NUCLEOTIDE SEQUENCE</scope>
    <source>
        <tissue evidence="5">Young leaves</tissue>
    </source>
</reference>
<keyword evidence="2" id="KW-0863">Zinc-finger</keyword>